<dbReference type="OrthoDB" id="4418311at2"/>
<proteinExistence type="predicted"/>
<evidence type="ECO:0000313" key="3">
    <source>
        <dbReference type="Proteomes" id="UP000182498"/>
    </source>
</evidence>
<sequence length="381" mass="41027">MILIAVGLGYYILDANYSGVSNGYDGISLALGYFYTLGPALAGFAAWDISRFRTLLKQGSRARELWRTVFRRLGTPSLVTLLSVLLIMGYYGGLSVSQTWAGILLSVLLTCLWALFGAALGMYLSPIISLPVAVFIPWVLTAYPQAVPDPAWRQMFGQTIGGCCTVDAMIDTVTIRSSVVTLGLLVVASVILIQVSVARRPVRVGGISTSLIITCIAIALGYVLGTSGNFMNTALRSGAERDCDDRVCVWPESNRSMVDTNLRVAEKLGIPTGTVLVDGEPRNDNELWISGDPDPTTVEQQLIVQLLEKSPELRGMESCWVDETGRRMSLADEATVALGSSDLVPTATGADGRFLAYSNTEDPSAWDRVVELINQKSGCPA</sequence>
<feature type="transmembrane region" description="Helical" evidence="1">
    <location>
        <begin position="123"/>
        <end position="143"/>
    </location>
</feature>
<reference evidence="3" key="1">
    <citation type="submission" date="2015-11" db="EMBL/GenBank/DDBJ databases">
        <authorList>
            <person name="Dugat-Bony E."/>
        </authorList>
    </citation>
    <scope>NUCLEOTIDE SEQUENCE [LARGE SCALE GENOMIC DNA]</scope>
    <source>
        <strain evidence="3">Mu292</strain>
    </source>
</reference>
<keyword evidence="1" id="KW-1133">Transmembrane helix</keyword>
<dbReference type="EMBL" id="FAUH01000037">
    <property type="protein sequence ID" value="CUU67569.1"/>
    <property type="molecule type" value="Genomic_DNA"/>
</dbReference>
<accession>A0A0X8XVJ4</accession>
<dbReference type="RefSeq" id="WP_014009896.1">
    <property type="nucleotide sequence ID" value="NZ_FAUH01000037.1"/>
</dbReference>
<dbReference type="Proteomes" id="UP000182498">
    <property type="component" value="Unassembled WGS sequence"/>
</dbReference>
<name>A0A0X8XVJ4_9CORY</name>
<feature type="transmembrane region" description="Helical" evidence="1">
    <location>
        <begin position="204"/>
        <end position="224"/>
    </location>
</feature>
<feature type="transmembrane region" description="Helical" evidence="1">
    <location>
        <begin position="69"/>
        <end position="91"/>
    </location>
</feature>
<dbReference type="OMA" id="FIGAKEM"/>
<feature type="transmembrane region" description="Helical" evidence="1">
    <location>
        <begin position="97"/>
        <end position="116"/>
    </location>
</feature>
<keyword evidence="1" id="KW-0812">Transmembrane</keyword>
<gene>
    <name evidence="2" type="ORF">CVAR292_02936</name>
</gene>
<organism evidence="2 3">
    <name type="scientific">Corynebacterium variabile</name>
    <dbReference type="NCBI Taxonomy" id="1727"/>
    <lineage>
        <taxon>Bacteria</taxon>
        <taxon>Bacillati</taxon>
        <taxon>Actinomycetota</taxon>
        <taxon>Actinomycetes</taxon>
        <taxon>Mycobacteriales</taxon>
        <taxon>Corynebacteriaceae</taxon>
        <taxon>Corynebacterium</taxon>
    </lineage>
</organism>
<dbReference type="AlphaFoldDB" id="A0A0X8XVJ4"/>
<keyword evidence="1" id="KW-0472">Membrane</keyword>
<evidence type="ECO:0000313" key="2">
    <source>
        <dbReference type="EMBL" id="CUU67569.1"/>
    </source>
</evidence>
<protein>
    <submittedName>
        <fullName evidence="2">Uncharacterized protein</fullName>
    </submittedName>
</protein>
<feature type="transmembrane region" description="Helical" evidence="1">
    <location>
        <begin position="179"/>
        <end position="197"/>
    </location>
</feature>
<evidence type="ECO:0000256" key="1">
    <source>
        <dbReference type="SAM" id="Phobius"/>
    </source>
</evidence>
<keyword evidence="3" id="KW-1185">Reference proteome</keyword>
<feature type="transmembrane region" description="Helical" evidence="1">
    <location>
        <begin position="27"/>
        <end position="49"/>
    </location>
</feature>